<dbReference type="PANTHER" id="PTHR38451">
    <property type="entry name" value="TRNA (ADENINE(22)-N(1))-METHYLTRANSFERASE"/>
    <property type="match status" value="1"/>
</dbReference>
<dbReference type="EMBL" id="BAABQM010000002">
    <property type="protein sequence ID" value="GAA5414605.1"/>
    <property type="molecule type" value="Genomic_DNA"/>
</dbReference>
<dbReference type="PIRSF" id="PIRSF018637">
    <property type="entry name" value="TrmK"/>
    <property type="match status" value="1"/>
</dbReference>
<evidence type="ECO:0000313" key="1">
    <source>
        <dbReference type="EMBL" id="GAA5414605.1"/>
    </source>
</evidence>
<dbReference type="InterPro" id="IPR029063">
    <property type="entry name" value="SAM-dependent_MTases_sf"/>
</dbReference>
<protein>
    <submittedName>
        <fullName evidence="1">Class I SAM-dependent methyltransferase</fullName>
    </submittedName>
</protein>
<keyword evidence="1" id="KW-0808">Transferase</keyword>
<dbReference type="Pfam" id="PF04816">
    <property type="entry name" value="TrmK"/>
    <property type="match status" value="1"/>
</dbReference>
<dbReference type="RefSeq" id="WP_353289769.1">
    <property type="nucleotide sequence ID" value="NZ_BAABQM010000002.1"/>
</dbReference>
<reference evidence="1" key="1">
    <citation type="submission" date="2024-02" db="EMBL/GenBank/DDBJ databases">
        <title>Draft genome sequence of new strains in genus Ureaplasma.</title>
        <authorList>
            <person name="Nakajima Y."/>
            <person name="Segawa T."/>
        </authorList>
    </citation>
    <scope>NUCLEOTIDE SEQUENCE [LARGE SCALE GENOMIC DNA]</scope>
    <source>
        <strain evidence="1">OM1</strain>
    </source>
</reference>
<comment type="caution">
    <text evidence="1">The sequence shown here is derived from an EMBL/GenBank/DDBJ whole genome shotgun (WGS) entry which is preliminary data.</text>
</comment>
<dbReference type="SUPFAM" id="SSF53335">
    <property type="entry name" value="S-adenosyl-L-methionine-dependent methyltransferases"/>
    <property type="match status" value="1"/>
</dbReference>
<dbReference type="Gene3D" id="3.40.50.150">
    <property type="entry name" value="Vaccinia Virus protein VP39"/>
    <property type="match status" value="1"/>
</dbReference>
<dbReference type="GO" id="GO:0032259">
    <property type="term" value="P:methylation"/>
    <property type="evidence" value="ECO:0007669"/>
    <property type="project" value="UniProtKB-KW"/>
</dbReference>
<gene>
    <name evidence="1" type="ORF">UREOM_3160</name>
</gene>
<dbReference type="InterPro" id="IPR006901">
    <property type="entry name" value="TrmK"/>
</dbReference>
<organism evidence="1 2">
    <name type="scientific">Ureaplasma ceti</name>
    <dbReference type="NCBI Taxonomy" id="3119530"/>
    <lineage>
        <taxon>Bacteria</taxon>
        <taxon>Bacillati</taxon>
        <taxon>Mycoplasmatota</taxon>
        <taxon>Mycoplasmoidales</taxon>
        <taxon>Mycoplasmoidaceae</taxon>
        <taxon>Ureaplasma</taxon>
    </lineage>
</organism>
<accession>A0ABP9U7G3</accession>
<dbReference type="GO" id="GO:0008168">
    <property type="term" value="F:methyltransferase activity"/>
    <property type="evidence" value="ECO:0007669"/>
    <property type="project" value="UniProtKB-KW"/>
</dbReference>
<sequence>MTNRLLAVANLIKSHNHQVSVIDVGSDHAYLSIYLVENGLADRVTNIEVNELPLKNGYENVQKHNLLDKIDFVLNDGFKNLDLKRAIDYVTISGMGATSIMNIVENNLHQVPQYYIVQPNNDVHKLRSFLKNHNYIIDNEEIIYDAGLHYEILKFHKADTTNILDDVDLFVGPVNKVSLTEVKKAYFLQRIKGIERFDLEKISSQLKQEYLVMKEFLEDEKNWTC</sequence>
<dbReference type="Proteomes" id="UP001449582">
    <property type="component" value="Unassembled WGS sequence"/>
</dbReference>
<name>A0ABP9U7G3_9BACT</name>
<keyword evidence="1" id="KW-0489">Methyltransferase</keyword>
<keyword evidence="2" id="KW-1185">Reference proteome</keyword>
<evidence type="ECO:0000313" key="2">
    <source>
        <dbReference type="Proteomes" id="UP001449582"/>
    </source>
</evidence>
<dbReference type="PANTHER" id="PTHR38451:SF1">
    <property type="entry name" value="TRNA (ADENINE(22)-N(1))-METHYLTRANSFERASE"/>
    <property type="match status" value="1"/>
</dbReference>
<proteinExistence type="predicted"/>